<accession>A0A4Q9LHS4</accession>
<dbReference type="VEuPathDB" id="MicrosporidiaDB:CWI36_1817p0010"/>
<sequence length="107" mass="12464">MDFKMANKTSHKEFQNASIKIYLTTLKIECINERPRNPKASRLAKRVNQTIKRYLAKKLCVTYPKNCIDFNNNVIFMTEEINNDLVFVDEINSEVLTSNNPDSGYTR</sequence>
<protein>
    <submittedName>
        <fullName evidence="1">Uncharacterized protein</fullName>
    </submittedName>
</protein>
<reference evidence="1 2" key="1">
    <citation type="submission" date="2017-12" db="EMBL/GenBank/DDBJ databases">
        <authorList>
            <person name="Pombert J.-F."/>
            <person name="Haag K.L."/>
            <person name="Ebert D."/>
        </authorList>
    </citation>
    <scope>NUCLEOTIDE SEQUENCE [LARGE SCALE GENOMIC DNA]</scope>
    <source>
        <strain evidence="1">IL-BN-2</strain>
    </source>
</reference>
<dbReference type="Proteomes" id="UP000293045">
    <property type="component" value="Unassembled WGS sequence"/>
</dbReference>
<dbReference type="EMBL" id="PIXR01000475">
    <property type="protein sequence ID" value="TBU06530.1"/>
    <property type="molecule type" value="Genomic_DNA"/>
</dbReference>
<comment type="caution">
    <text evidence="1">The sequence shown here is derived from an EMBL/GenBank/DDBJ whole genome shotgun (WGS) entry which is preliminary data.</text>
</comment>
<dbReference type="AlphaFoldDB" id="A0A4Q9LHS4"/>
<evidence type="ECO:0000313" key="1">
    <source>
        <dbReference type="EMBL" id="TBU06530.1"/>
    </source>
</evidence>
<organism evidence="1 2">
    <name type="scientific">Hamiltosporidium magnivora</name>
    <dbReference type="NCBI Taxonomy" id="148818"/>
    <lineage>
        <taxon>Eukaryota</taxon>
        <taxon>Fungi</taxon>
        <taxon>Fungi incertae sedis</taxon>
        <taxon>Microsporidia</taxon>
        <taxon>Dubosqiidae</taxon>
        <taxon>Hamiltosporidium</taxon>
    </lineage>
</organism>
<dbReference type="VEuPathDB" id="MicrosporidiaDB:CWI39_0475p0010"/>
<evidence type="ECO:0000313" key="2">
    <source>
        <dbReference type="Proteomes" id="UP000293045"/>
    </source>
</evidence>
<proteinExistence type="predicted"/>
<name>A0A4Q9LHS4_9MICR</name>
<gene>
    <name evidence="1" type="ORF">CWI39_0475p0010</name>
</gene>
<dbReference type="GO" id="GO:0003676">
    <property type="term" value="F:nucleic acid binding"/>
    <property type="evidence" value="ECO:0007669"/>
    <property type="project" value="InterPro"/>
</dbReference>
<dbReference type="Gene3D" id="3.30.420.10">
    <property type="entry name" value="Ribonuclease H-like superfamily/Ribonuclease H"/>
    <property type="match status" value="1"/>
</dbReference>
<dbReference type="InterPro" id="IPR036397">
    <property type="entry name" value="RNaseH_sf"/>
</dbReference>